<keyword evidence="2" id="KW-0808">Transferase</keyword>
<keyword evidence="5" id="KW-0067">ATP-binding</keyword>
<dbReference type="InterPro" id="IPR039657">
    <property type="entry name" value="Dimethylallyltransferase"/>
</dbReference>
<dbReference type="EMBL" id="BPVZ01000807">
    <property type="protein sequence ID" value="GKV52680.1"/>
    <property type="molecule type" value="Genomic_DNA"/>
</dbReference>
<reference evidence="11 12" key="1">
    <citation type="journal article" date="2021" name="Commun. Biol.">
        <title>The genome of Shorea leprosula (Dipterocarpaceae) highlights the ecological relevance of drought in aseasonal tropical rainforests.</title>
        <authorList>
            <person name="Ng K.K.S."/>
            <person name="Kobayashi M.J."/>
            <person name="Fawcett J.A."/>
            <person name="Hatakeyama M."/>
            <person name="Paape T."/>
            <person name="Ng C.H."/>
            <person name="Ang C.C."/>
            <person name="Tnah L.H."/>
            <person name="Lee C.T."/>
            <person name="Nishiyama T."/>
            <person name="Sese J."/>
            <person name="O'Brien M.J."/>
            <person name="Copetti D."/>
            <person name="Mohd Noor M.I."/>
            <person name="Ong R.C."/>
            <person name="Putra M."/>
            <person name="Sireger I.Z."/>
            <person name="Indrioko S."/>
            <person name="Kosugi Y."/>
            <person name="Izuno A."/>
            <person name="Isagi Y."/>
            <person name="Lee S.L."/>
            <person name="Shimizu K.K."/>
        </authorList>
    </citation>
    <scope>NUCLEOTIDE SEQUENCE [LARGE SCALE GENOMIC DNA]</scope>
    <source>
        <strain evidence="11">214</strain>
    </source>
</reference>
<dbReference type="Gene3D" id="1.10.287.890">
    <property type="entry name" value="Crystal structure of tRNA isopentenylpyrophosphate transferase (bh2366) domain"/>
    <property type="match status" value="1"/>
</dbReference>
<sequence>MKMGLKNLASNKKIKVIFIMGATATGKTKLSIDLARYFGGEIINSDKIQVYRGLDIVTNKVTEEERHGVPHHLLGFVDPDEDFTVNDFCHHVLKAIDRIIQNGRIPIIAGGSNTYVETLVENTKINFLTHFDCCFLWMDVQLPVLYKRVRQRVDEMVEAGMVDEVGEMFVTEADYERGVRRAIGAPELDKYFRAKEENAETKKQLLEEGIEEMKVNTLKLVIRQIEKIERLRDYRRWPLHRLDATPVFENGGKGDLNAWNNMVMKPSREVVTAFLNNC</sequence>
<comment type="catalytic activity">
    <reaction evidence="8">
        <text>dimethylallyl diphosphate + ADP = N(6)-(dimethylallyl)adenosine 5'-diphosphate + diphosphate</text>
        <dbReference type="Rhea" id="RHEA:36327"/>
        <dbReference type="ChEBI" id="CHEBI:33019"/>
        <dbReference type="ChEBI" id="CHEBI:57623"/>
        <dbReference type="ChEBI" id="CHEBI:73533"/>
        <dbReference type="ChEBI" id="CHEBI:456216"/>
        <dbReference type="EC" id="2.5.1.112"/>
    </reaction>
</comment>
<dbReference type="GO" id="GO:0009824">
    <property type="term" value="F:AMP dimethylallyltransferase activity"/>
    <property type="evidence" value="ECO:0007669"/>
    <property type="project" value="UniProtKB-ARBA"/>
</dbReference>
<dbReference type="FunFam" id="1.10.287.890:FF:000002">
    <property type="entry name" value="Adenylate isopentenyltransferase 5, chloroplastic"/>
    <property type="match status" value="1"/>
</dbReference>
<protein>
    <recommendedName>
        <fullName evidence="10">adenylate dimethylallyltransferase (ADP/ATP-dependent)</fullName>
        <ecNumber evidence="10">2.5.1.112</ecNumber>
    </recommendedName>
</protein>
<evidence type="ECO:0000256" key="6">
    <source>
        <dbReference type="ARBA" id="ARBA00022946"/>
    </source>
</evidence>
<dbReference type="SUPFAM" id="SSF52540">
    <property type="entry name" value="P-loop containing nucleoside triphosphate hydrolases"/>
    <property type="match status" value="1"/>
</dbReference>
<keyword evidence="12" id="KW-1185">Reference proteome</keyword>
<evidence type="ECO:0000256" key="3">
    <source>
        <dbReference type="ARBA" id="ARBA00022712"/>
    </source>
</evidence>
<dbReference type="HAMAP" id="MF_00185">
    <property type="entry name" value="IPP_trans"/>
    <property type="match status" value="1"/>
</dbReference>
<accession>A0AAV5MRU8</accession>
<dbReference type="AlphaFoldDB" id="A0AAV5MRU8"/>
<gene>
    <name evidence="11" type="ORF">SLEP1_g59251</name>
</gene>
<evidence type="ECO:0000256" key="7">
    <source>
        <dbReference type="ARBA" id="ARBA00051744"/>
    </source>
</evidence>
<proteinExistence type="inferred from homology"/>
<evidence type="ECO:0000256" key="2">
    <source>
        <dbReference type="ARBA" id="ARBA00022679"/>
    </source>
</evidence>
<dbReference type="GO" id="GO:0052622">
    <property type="term" value="F:ATP/ADP dimethylallyltransferase activity"/>
    <property type="evidence" value="ECO:0007669"/>
    <property type="project" value="UniProtKB-EC"/>
</dbReference>
<dbReference type="GO" id="GO:0052381">
    <property type="term" value="F:tRNA dimethylallyltransferase activity"/>
    <property type="evidence" value="ECO:0007669"/>
    <property type="project" value="InterPro"/>
</dbReference>
<evidence type="ECO:0000313" key="12">
    <source>
        <dbReference type="Proteomes" id="UP001054252"/>
    </source>
</evidence>
<evidence type="ECO:0000256" key="10">
    <source>
        <dbReference type="ARBA" id="ARBA00066838"/>
    </source>
</evidence>
<dbReference type="GO" id="GO:0006400">
    <property type="term" value="P:tRNA modification"/>
    <property type="evidence" value="ECO:0007669"/>
    <property type="project" value="TreeGrafter"/>
</dbReference>
<organism evidence="11 12">
    <name type="scientific">Rubroshorea leprosula</name>
    <dbReference type="NCBI Taxonomy" id="152421"/>
    <lineage>
        <taxon>Eukaryota</taxon>
        <taxon>Viridiplantae</taxon>
        <taxon>Streptophyta</taxon>
        <taxon>Embryophyta</taxon>
        <taxon>Tracheophyta</taxon>
        <taxon>Spermatophyta</taxon>
        <taxon>Magnoliopsida</taxon>
        <taxon>eudicotyledons</taxon>
        <taxon>Gunneridae</taxon>
        <taxon>Pentapetalae</taxon>
        <taxon>rosids</taxon>
        <taxon>malvids</taxon>
        <taxon>Malvales</taxon>
        <taxon>Dipterocarpaceae</taxon>
        <taxon>Rubroshorea</taxon>
    </lineage>
</organism>
<dbReference type="GO" id="GO:0005524">
    <property type="term" value="F:ATP binding"/>
    <property type="evidence" value="ECO:0007669"/>
    <property type="project" value="UniProtKB-KW"/>
</dbReference>
<evidence type="ECO:0000256" key="5">
    <source>
        <dbReference type="ARBA" id="ARBA00022840"/>
    </source>
</evidence>
<evidence type="ECO:0000256" key="8">
    <source>
        <dbReference type="ARBA" id="ARBA00052386"/>
    </source>
</evidence>
<evidence type="ECO:0000256" key="9">
    <source>
        <dbReference type="ARBA" id="ARBA00055191"/>
    </source>
</evidence>
<comment type="caution">
    <text evidence="11">The sequence shown here is derived from an EMBL/GenBank/DDBJ whole genome shotgun (WGS) entry which is preliminary data.</text>
</comment>
<dbReference type="GO" id="GO:0009691">
    <property type="term" value="P:cytokinin biosynthetic process"/>
    <property type="evidence" value="ECO:0007669"/>
    <property type="project" value="UniProtKB-KW"/>
</dbReference>
<name>A0AAV5MRU8_9ROSI</name>
<keyword evidence="3" id="KW-0203">Cytokinin biosynthesis</keyword>
<keyword evidence="6" id="KW-0809">Transit peptide</keyword>
<dbReference type="GO" id="GO:0005739">
    <property type="term" value="C:mitochondrion"/>
    <property type="evidence" value="ECO:0007669"/>
    <property type="project" value="TreeGrafter"/>
</dbReference>
<evidence type="ECO:0000256" key="1">
    <source>
        <dbReference type="ARBA" id="ARBA00005842"/>
    </source>
</evidence>
<dbReference type="Pfam" id="PF01715">
    <property type="entry name" value="IPPT"/>
    <property type="match status" value="2"/>
</dbReference>
<dbReference type="InterPro" id="IPR018022">
    <property type="entry name" value="IPT"/>
</dbReference>
<comment type="similarity">
    <text evidence="1">Belongs to the IPP transferase family.</text>
</comment>
<evidence type="ECO:0000313" key="11">
    <source>
        <dbReference type="EMBL" id="GKV52680.1"/>
    </source>
</evidence>
<dbReference type="Proteomes" id="UP001054252">
    <property type="component" value="Unassembled WGS sequence"/>
</dbReference>
<dbReference type="Gene3D" id="3.40.50.300">
    <property type="entry name" value="P-loop containing nucleotide triphosphate hydrolases"/>
    <property type="match status" value="1"/>
</dbReference>
<comment type="catalytic activity">
    <reaction evidence="7">
        <text>dimethylallyl diphosphate + ATP = N(6)-(dimethylallyl)adenosine 5'-triphosphate + diphosphate</text>
        <dbReference type="Rhea" id="RHEA:36331"/>
        <dbReference type="ChEBI" id="CHEBI:30616"/>
        <dbReference type="ChEBI" id="CHEBI:33019"/>
        <dbReference type="ChEBI" id="CHEBI:57623"/>
        <dbReference type="ChEBI" id="CHEBI:73532"/>
        <dbReference type="EC" id="2.5.1.112"/>
    </reaction>
</comment>
<dbReference type="EC" id="2.5.1.112" evidence="10"/>
<keyword evidence="4" id="KW-0547">Nucleotide-binding</keyword>
<evidence type="ECO:0000256" key="4">
    <source>
        <dbReference type="ARBA" id="ARBA00022741"/>
    </source>
</evidence>
<dbReference type="InterPro" id="IPR027417">
    <property type="entry name" value="P-loop_NTPase"/>
</dbReference>
<comment type="function">
    <text evidence="9">Involved in cytokinin biosynthesis. Catalyzes the transfer of an isopentenyl group from dimethylallyl diphosphate (DMAPP) to ATP and ADP.</text>
</comment>
<dbReference type="PANTHER" id="PTHR11088:SF59">
    <property type="entry name" value="ADENYLATE ISOPENTENYLTRANSFERASE"/>
    <property type="match status" value="1"/>
</dbReference>
<dbReference type="PANTHER" id="PTHR11088">
    <property type="entry name" value="TRNA DIMETHYLALLYLTRANSFERASE"/>
    <property type="match status" value="1"/>
</dbReference>